<proteinExistence type="predicted"/>
<dbReference type="EMBL" id="DF977457">
    <property type="protein sequence ID" value="GAW25765.1"/>
    <property type="molecule type" value="Genomic_DNA"/>
</dbReference>
<dbReference type="STRING" id="77044.A0A1S8A773"/>
<dbReference type="OrthoDB" id="48317at2759"/>
<gene>
    <name evidence="1" type="ORF">SAMD00023353_1202280</name>
</gene>
<accession>A0A1S8A773</accession>
<dbReference type="Proteomes" id="UP000054516">
    <property type="component" value="Unassembled WGS sequence"/>
</dbReference>
<evidence type="ECO:0000313" key="1">
    <source>
        <dbReference type="EMBL" id="GAW25765.1"/>
    </source>
</evidence>
<protein>
    <submittedName>
        <fullName evidence="1">Putative alcohol dehydrogenase-like protein</fullName>
    </submittedName>
</protein>
<reference evidence="1" key="1">
    <citation type="submission" date="2016-03" db="EMBL/GenBank/DDBJ databases">
        <title>Draft genome sequence of Rosellinia necatrix.</title>
        <authorList>
            <person name="Kanematsu S."/>
        </authorList>
    </citation>
    <scope>NUCLEOTIDE SEQUENCE [LARGE SCALE GENOMIC DNA]</scope>
    <source>
        <strain evidence="1">W97</strain>
    </source>
</reference>
<evidence type="ECO:0000313" key="2">
    <source>
        <dbReference type="Proteomes" id="UP000054516"/>
    </source>
</evidence>
<dbReference type="AlphaFoldDB" id="A0A1S8A773"/>
<name>A0A1S8A773_ROSNE</name>
<sequence length="53" mass="5902">MGRAGGRHLSFELVPLELPSLRRTVKANWVLGLRMTGTEITLGREYGYLANAE</sequence>
<keyword evidence="2" id="KW-1185">Reference proteome</keyword>
<organism evidence="1">
    <name type="scientific">Rosellinia necatrix</name>
    <name type="common">White root-rot fungus</name>
    <dbReference type="NCBI Taxonomy" id="77044"/>
    <lineage>
        <taxon>Eukaryota</taxon>
        <taxon>Fungi</taxon>
        <taxon>Dikarya</taxon>
        <taxon>Ascomycota</taxon>
        <taxon>Pezizomycotina</taxon>
        <taxon>Sordariomycetes</taxon>
        <taxon>Xylariomycetidae</taxon>
        <taxon>Xylariales</taxon>
        <taxon>Xylariaceae</taxon>
        <taxon>Rosellinia</taxon>
    </lineage>
</organism>